<name>A0AAD7UIM4_9STRA</name>
<dbReference type="SUPFAM" id="SSF161219">
    <property type="entry name" value="CHY zinc finger-like"/>
    <property type="match status" value="1"/>
</dbReference>
<evidence type="ECO:0000313" key="1">
    <source>
        <dbReference type="EMBL" id="KAJ8608089.1"/>
    </source>
</evidence>
<dbReference type="InterPro" id="IPR052604">
    <property type="entry name" value="Mito_Tim_assembly_helper"/>
</dbReference>
<evidence type="ECO:0008006" key="3">
    <source>
        <dbReference type="Google" id="ProtNLM"/>
    </source>
</evidence>
<proteinExistence type="predicted"/>
<protein>
    <recommendedName>
        <fullName evidence="3">Zinc finger protein</fullName>
    </recommendedName>
</protein>
<gene>
    <name evidence="1" type="ORF">CTAYLR_009633</name>
</gene>
<dbReference type="Proteomes" id="UP001230188">
    <property type="component" value="Unassembled WGS sequence"/>
</dbReference>
<dbReference type="InterPro" id="IPR037274">
    <property type="entry name" value="Znf_CHY_sf"/>
</dbReference>
<dbReference type="AlphaFoldDB" id="A0AAD7UIM4"/>
<sequence length="136" mass="15363">MCRHIINAQVSIFWGDKWYDCHECYAEHEGRCPDLSQLPKKLSMACKKCRQLFHKDMQIFTERDESCPHCGNLYVIPGMTPKSCFLAEATQMIDAALSESLATPLEMDLELDPLSYDHLIEGRGGGYPSSSPYPAT</sequence>
<dbReference type="GO" id="GO:0008270">
    <property type="term" value="F:zinc ion binding"/>
    <property type="evidence" value="ECO:0007669"/>
    <property type="project" value="InterPro"/>
</dbReference>
<evidence type="ECO:0000313" key="2">
    <source>
        <dbReference type="Proteomes" id="UP001230188"/>
    </source>
</evidence>
<dbReference type="PANTHER" id="PTHR28082:SF2">
    <property type="entry name" value="CHY-TYPE DOMAIN-CONTAINING PROTEIN"/>
    <property type="match status" value="1"/>
</dbReference>
<dbReference type="EMBL" id="JAQMWT010000185">
    <property type="protein sequence ID" value="KAJ8608089.1"/>
    <property type="molecule type" value="Genomic_DNA"/>
</dbReference>
<organism evidence="1 2">
    <name type="scientific">Chrysophaeum taylorii</name>
    <dbReference type="NCBI Taxonomy" id="2483200"/>
    <lineage>
        <taxon>Eukaryota</taxon>
        <taxon>Sar</taxon>
        <taxon>Stramenopiles</taxon>
        <taxon>Ochrophyta</taxon>
        <taxon>Pelagophyceae</taxon>
        <taxon>Pelagomonadales</taxon>
        <taxon>Pelagomonadaceae</taxon>
        <taxon>Chrysophaeum</taxon>
    </lineage>
</organism>
<accession>A0AAD7UIM4</accession>
<reference evidence="1" key="1">
    <citation type="submission" date="2023-01" db="EMBL/GenBank/DDBJ databases">
        <title>Metagenome sequencing of chrysophaentin producing Chrysophaeum taylorii.</title>
        <authorList>
            <person name="Davison J."/>
            <person name="Bewley C."/>
        </authorList>
    </citation>
    <scope>NUCLEOTIDE SEQUENCE</scope>
    <source>
        <strain evidence="1">NIES-1699</strain>
    </source>
</reference>
<dbReference type="PANTHER" id="PTHR28082">
    <property type="entry name" value="ZINC FINGER PROTEIN"/>
    <property type="match status" value="1"/>
</dbReference>
<dbReference type="GO" id="GO:0045041">
    <property type="term" value="P:protein import into mitochondrial intermembrane space"/>
    <property type="evidence" value="ECO:0007669"/>
    <property type="project" value="TreeGrafter"/>
</dbReference>
<comment type="caution">
    <text evidence="1">The sequence shown here is derived from an EMBL/GenBank/DDBJ whole genome shotgun (WGS) entry which is preliminary data.</text>
</comment>
<keyword evidence="2" id="KW-1185">Reference proteome</keyword>
<dbReference type="GO" id="GO:0005758">
    <property type="term" value="C:mitochondrial intermembrane space"/>
    <property type="evidence" value="ECO:0007669"/>
    <property type="project" value="TreeGrafter"/>
</dbReference>